<evidence type="ECO:0008006" key="3">
    <source>
        <dbReference type="Google" id="ProtNLM"/>
    </source>
</evidence>
<reference evidence="1 2" key="1">
    <citation type="journal article" date="2016" name="Genome Announc.">
        <title>Complete Genome Sequence of a New Megavirus Family Member Isolated from an Inland Water Lake for the First Time in India.</title>
        <authorList>
            <person name="Chatterjee A."/>
            <person name="Ali F."/>
            <person name="Bange D."/>
            <person name="Kondabagil K."/>
        </authorList>
    </citation>
    <scope>NUCLEOTIDE SEQUENCE [LARGE SCALE GENOMIC DNA]</scope>
    <source>
        <strain evidence="1">1</strain>
    </source>
</reference>
<name>A0A167R1D7_9VIRU</name>
<dbReference type="GeneID" id="80512559"/>
<dbReference type="KEGG" id="vg:80512559"/>
<sequence>MKFIILLIIITLISYNQANDYNIIDFSDVKVYHFDESNMTSVFEHAKSDDSFIHIISMDTVFSIPPGACIEQYHCATTVRQNSRAYCDKYISREIYGREVGICRCNDGFVDINGECHCLLPAKEIWDEYTNQYICLEPGRCIKRDHCYHSVNSMFKIYCNNNYALNSLNIGFCDCMNGYQFDNVKKICHCPFPLQVKWINDELHCIYDV</sequence>
<accession>A0A167R1D7</accession>
<protein>
    <recommendedName>
        <fullName evidence="3">EGF-like domain-containing protein</fullName>
    </recommendedName>
</protein>
<proteinExistence type="predicted"/>
<evidence type="ECO:0000313" key="1">
    <source>
        <dbReference type="EMBL" id="ANB50197.1"/>
    </source>
</evidence>
<keyword evidence="2" id="KW-1185">Reference proteome</keyword>
<dbReference type="EMBL" id="KU877344">
    <property type="protein sequence ID" value="ANB50197.1"/>
    <property type="molecule type" value="Genomic_DNA"/>
</dbReference>
<dbReference type="RefSeq" id="YP_010775948.1">
    <property type="nucleotide sequence ID" value="NC_075034.1"/>
</dbReference>
<evidence type="ECO:0000313" key="2">
    <source>
        <dbReference type="Proteomes" id="UP000241365"/>
    </source>
</evidence>
<dbReference type="Proteomes" id="UP000241365">
    <property type="component" value="Segment"/>
</dbReference>
<organism evidence="1 2">
    <name type="scientific">Powai lake megavirus</name>
    <dbReference type="NCBI Taxonomy" id="1842663"/>
    <lineage>
        <taxon>Viruses</taxon>
        <taxon>Varidnaviria</taxon>
        <taxon>Bamfordvirae</taxon>
        <taxon>Nucleocytoviricota</taxon>
        <taxon>Megaviricetes</taxon>
        <taxon>Imitervirales</taxon>
        <taxon>Mimiviridae</taxon>
        <taxon>Megamimivirinae</taxon>
        <taxon>Megavirus</taxon>
        <taxon>Megavirus powaiense</taxon>
    </lineage>
</organism>